<dbReference type="PROSITE" id="PS52050">
    <property type="entry name" value="WYL"/>
    <property type="match status" value="1"/>
</dbReference>
<dbReference type="InterPro" id="IPR028349">
    <property type="entry name" value="PafC-like"/>
</dbReference>
<protein>
    <submittedName>
        <fullName evidence="4">Helix-turn-helix transcriptional regulator</fullName>
    </submittedName>
</protein>
<comment type="caution">
    <text evidence="4">The sequence shown here is derived from an EMBL/GenBank/DDBJ whole genome shotgun (WGS) entry which is preliminary data.</text>
</comment>
<gene>
    <name evidence="4" type="ORF">ACFOYW_15220</name>
</gene>
<feature type="domain" description="WYL" evidence="1">
    <location>
        <begin position="152"/>
        <end position="217"/>
    </location>
</feature>
<accession>A0ABV8QAQ7</accession>
<evidence type="ECO:0000259" key="1">
    <source>
        <dbReference type="Pfam" id="PF13280"/>
    </source>
</evidence>
<organism evidence="4 5">
    <name type="scientific">Gryllotalpicola reticulitermitis</name>
    <dbReference type="NCBI Taxonomy" id="1184153"/>
    <lineage>
        <taxon>Bacteria</taxon>
        <taxon>Bacillati</taxon>
        <taxon>Actinomycetota</taxon>
        <taxon>Actinomycetes</taxon>
        <taxon>Micrococcales</taxon>
        <taxon>Microbacteriaceae</taxon>
        <taxon>Gryllotalpicola</taxon>
    </lineage>
</organism>
<dbReference type="InterPro" id="IPR043839">
    <property type="entry name" value="PafC_HTH"/>
</dbReference>
<dbReference type="InterPro" id="IPR051534">
    <property type="entry name" value="CBASS_pafABC_assoc_protein"/>
</dbReference>
<feature type="domain" description="PafC HTH" evidence="2">
    <location>
        <begin position="10"/>
        <end position="131"/>
    </location>
</feature>
<feature type="domain" description="WCX" evidence="3">
    <location>
        <begin position="245"/>
        <end position="316"/>
    </location>
</feature>
<dbReference type="InterPro" id="IPR026881">
    <property type="entry name" value="WYL_dom"/>
</dbReference>
<evidence type="ECO:0000259" key="3">
    <source>
        <dbReference type="Pfam" id="PF25583"/>
    </source>
</evidence>
<evidence type="ECO:0000313" key="5">
    <source>
        <dbReference type="Proteomes" id="UP001595900"/>
    </source>
</evidence>
<dbReference type="Proteomes" id="UP001595900">
    <property type="component" value="Unassembled WGS sequence"/>
</dbReference>
<dbReference type="PANTHER" id="PTHR34580:SF1">
    <property type="entry name" value="PROTEIN PAFC"/>
    <property type="match status" value="1"/>
</dbReference>
<dbReference type="InterPro" id="IPR057727">
    <property type="entry name" value="WCX_dom"/>
</dbReference>
<evidence type="ECO:0000259" key="2">
    <source>
        <dbReference type="Pfam" id="PF19187"/>
    </source>
</evidence>
<reference evidence="5" key="1">
    <citation type="journal article" date="2019" name="Int. J. Syst. Evol. Microbiol.">
        <title>The Global Catalogue of Microorganisms (GCM) 10K type strain sequencing project: providing services to taxonomists for standard genome sequencing and annotation.</title>
        <authorList>
            <consortium name="The Broad Institute Genomics Platform"/>
            <consortium name="The Broad Institute Genome Sequencing Center for Infectious Disease"/>
            <person name="Wu L."/>
            <person name="Ma J."/>
        </authorList>
    </citation>
    <scope>NUCLEOTIDE SEQUENCE [LARGE SCALE GENOMIC DNA]</scope>
    <source>
        <strain evidence="5">CGMCC 1.10363</strain>
    </source>
</reference>
<keyword evidence="5" id="KW-1185">Reference proteome</keyword>
<proteinExistence type="predicted"/>
<sequence length="327" mass="35825">MSPRPAYAADRLAFLLSVVPYLIDHPGVSVADAAAHFAIPEKDMRAQVERITGMGVPGSTKTYGPEDLFDIDWDALDERDEIFITNRVVIDDAPRFSAREAAALIAGLQYLQAIPGTADTEALDGLIAKLARGASATPPSVAIGNPVADASLELIRAALATSTRIDFDYLNARGERERRPVDPLRLESRDDVWYLRGWCHKRRELRNFRVDRMADLTATTIPVQHTAADVVLSETLFDPSDHDLVVEVRLATSAIPGFAEYLQNGGTLTPDGEGFVRTRIRVAHFHSLKRLVSSLAGLLVVVGPPEARREVAEWALAGLTQYRSTFA</sequence>
<name>A0ABV8QAQ7_9MICO</name>
<dbReference type="PIRSF" id="PIRSF016838">
    <property type="entry name" value="PafC"/>
    <property type="match status" value="1"/>
</dbReference>
<dbReference type="EMBL" id="JBHSCN010000006">
    <property type="protein sequence ID" value="MFC4244723.1"/>
    <property type="molecule type" value="Genomic_DNA"/>
</dbReference>
<dbReference type="Pfam" id="PF13280">
    <property type="entry name" value="WYL"/>
    <property type="match status" value="1"/>
</dbReference>
<evidence type="ECO:0000313" key="4">
    <source>
        <dbReference type="EMBL" id="MFC4244723.1"/>
    </source>
</evidence>
<dbReference type="RefSeq" id="WP_390230709.1">
    <property type="nucleotide sequence ID" value="NZ_JBHSCN010000006.1"/>
</dbReference>
<dbReference type="PANTHER" id="PTHR34580">
    <property type="match status" value="1"/>
</dbReference>
<dbReference type="Pfam" id="PF19187">
    <property type="entry name" value="HTH_PafC"/>
    <property type="match status" value="1"/>
</dbReference>
<dbReference type="Pfam" id="PF25583">
    <property type="entry name" value="WCX"/>
    <property type="match status" value="1"/>
</dbReference>